<dbReference type="InterPro" id="IPR031726">
    <property type="entry name" value="PglL_A"/>
</dbReference>
<dbReference type="Proteomes" id="UP000273252">
    <property type="component" value="Unassembled WGS sequence"/>
</dbReference>
<evidence type="ECO:0000256" key="2">
    <source>
        <dbReference type="ARBA" id="ARBA00022692"/>
    </source>
</evidence>
<evidence type="ECO:0000259" key="7">
    <source>
        <dbReference type="Pfam" id="PF11846"/>
    </source>
</evidence>
<dbReference type="InterPro" id="IPR021797">
    <property type="entry name" value="Wzy_C_2"/>
</dbReference>
<dbReference type="GO" id="GO:0016874">
    <property type="term" value="F:ligase activity"/>
    <property type="evidence" value="ECO:0007669"/>
    <property type="project" value="UniProtKB-KW"/>
</dbReference>
<evidence type="ECO:0000259" key="8">
    <source>
        <dbReference type="Pfam" id="PF15864"/>
    </source>
</evidence>
<dbReference type="InterPro" id="IPR007016">
    <property type="entry name" value="O-antigen_ligase-rel_domated"/>
</dbReference>
<evidence type="ECO:0000256" key="3">
    <source>
        <dbReference type="ARBA" id="ARBA00022989"/>
    </source>
</evidence>
<keyword evidence="4 5" id="KW-0472">Membrane</keyword>
<dbReference type="AlphaFoldDB" id="A0A3A6R3N9"/>
<feature type="domain" description="Protein glycosylation ligase" evidence="8">
    <location>
        <begin position="174"/>
        <end position="199"/>
    </location>
</feature>
<feature type="transmembrane region" description="Helical" evidence="5">
    <location>
        <begin position="259"/>
        <end position="280"/>
    </location>
</feature>
<keyword evidence="2 5" id="KW-0812">Transmembrane</keyword>
<evidence type="ECO:0000313" key="10">
    <source>
        <dbReference type="Proteomes" id="UP000273252"/>
    </source>
</evidence>
<evidence type="ECO:0000313" key="9">
    <source>
        <dbReference type="EMBL" id="RJX70669.1"/>
    </source>
</evidence>
<proteinExistence type="predicted"/>
<dbReference type="PANTHER" id="PTHR37422">
    <property type="entry name" value="TEICHURONIC ACID BIOSYNTHESIS PROTEIN TUAE"/>
    <property type="match status" value="1"/>
</dbReference>
<protein>
    <submittedName>
        <fullName evidence="9">Ligase</fullName>
    </submittedName>
</protein>
<feature type="transmembrane region" description="Helical" evidence="5">
    <location>
        <begin position="81"/>
        <end position="99"/>
    </location>
</feature>
<feature type="transmembrane region" description="Helical" evidence="5">
    <location>
        <begin position="105"/>
        <end position="125"/>
    </location>
</feature>
<feature type="transmembrane region" description="Helical" evidence="5">
    <location>
        <begin position="445"/>
        <end position="468"/>
    </location>
</feature>
<dbReference type="Pfam" id="PF15864">
    <property type="entry name" value="PglL_A"/>
    <property type="match status" value="1"/>
</dbReference>
<accession>A0A3A6R3N9</accession>
<dbReference type="PANTHER" id="PTHR37422:SF21">
    <property type="entry name" value="EXOQ-LIKE PROTEIN"/>
    <property type="match status" value="1"/>
</dbReference>
<feature type="transmembrane region" description="Helical" evidence="5">
    <location>
        <begin position="212"/>
        <end position="230"/>
    </location>
</feature>
<dbReference type="OrthoDB" id="5596698at2"/>
<feature type="domain" description="O-antigen ligase-related" evidence="6">
    <location>
        <begin position="226"/>
        <end position="366"/>
    </location>
</feature>
<dbReference type="GO" id="GO:0016020">
    <property type="term" value="C:membrane"/>
    <property type="evidence" value="ECO:0007669"/>
    <property type="project" value="UniProtKB-SubCell"/>
</dbReference>
<feature type="transmembrane region" description="Helical" evidence="5">
    <location>
        <begin position="406"/>
        <end position="424"/>
    </location>
</feature>
<feature type="transmembrane region" description="Helical" evidence="5">
    <location>
        <begin position="137"/>
        <end position="158"/>
    </location>
</feature>
<dbReference type="Pfam" id="PF04932">
    <property type="entry name" value="Wzy_C"/>
    <property type="match status" value="1"/>
</dbReference>
<dbReference type="RefSeq" id="WP_120031664.1">
    <property type="nucleotide sequence ID" value="NZ_QVMU01000010.1"/>
</dbReference>
<feature type="transmembrane region" description="Helical" evidence="5">
    <location>
        <begin position="46"/>
        <end position="69"/>
    </location>
</feature>
<feature type="domain" description="Virulence factor membrane-bound polymerase C-terminal" evidence="7">
    <location>
        <begin position="387"/>
        <end position="575"/>
    </location>
</feature>
<feature type="transmembrane region" description="Helical" evidence="5">
    <location>
        <begin position="352"/>
        <end position="376"/>
    </location>
</feature>
<feature type="transmembrane region" description="Helical" evidence="5">
    <location>
        <begin position="178"/>
        <end position="200"/>
    </location>
</feature>
<organism evidence="9 10">
    <name type="scientific">Vibrio sinensis</name>
    <dbReference type="NCBI Taxonomy" id="2302434"/>
    <lineage>
        <taxon>Bacteria</taxon>
        <taxon>Pseudomonadati</taxon>
        <taxon>Pseudomonadota</taxon>
        <taxon>Gammaproteobacteria</taxon>
        <taxon>Vibrionales</taxon>
        <taxon>Vibrionaceae</taxon>
        <taxon>Vibrio</taxon>
    </lineage>
</organism>
<dbReference type="EMBL" id="QVMU01000010">
    <property type="protein sequence ID" value="RJX70669.1"/>
    <property type="molecule type" value="Genomic_DNA"/>
</dbReference>
<feature type="transmembrane region" description="Helical" evidence="5">
    <location>
        <begin position="383"/>
        <end position="400"/>
    </location>
</feature>
<sequence length="596" mass="67407">MATIHVAGTQLQPQLPRLPLIKPMLLALGATFIFAMHIFMPNPGGSGLALSFNATTWIGFSIALALGFYQLGTNGQLRYNKLTIFLFLSCLLLTVPMAYPNSGGYLAINRLIGLWAGFALFVSLQQFRFSNKQKQRLLWFIVIAVWIQSAYGLVQYFLLQPGNSLGYDTVANRPYGIFQQPNVMASFLATGLAISGYLLARQPIKYHRKLSSILFLYFTPIATIPLLIFLASRTGWLAASISTLLLLPYLYSFASKKRFIGWFGSVAVGVLIGLAPSWMFNQSMLAESRANLESPRSYTFPQTLDMFVEKPFTGYGYGRFEPEYILYTARQHSLNDNYPAGLPAMDHPHNELLYWGVEGGIIPLLGIFLAAGIVLFRIYQIKPGTRMAMFALFVPIVIHSQLEYPFYHSAIHWLIFIILIYWVDQRSNSYRSVSFSIISKTLLRVLSLVIPIVTTFYMVSSLHTNYILHQFERSSPPNPEILEEVSNPLVWEDRYNWDIYSTYLNIGLVQQDKALITPYIEWAKEIIQTKPRPAFYQHLIIAYQAIDDSVRAEQIRTEAQYLFPATDFSKIQYVKPSNLKPSAASASIENIASGAK</sequence>
<keyword evidence="3 5" id="KW-1133">Transmembrane helix</keyword>
<keyword evidence="10" id="KW-1185">Reference proteome</keyword>
<comment type="caution">
    <text evidence="9">The sequence shown here is derived from an EMBL/GenBank/DDBJ whole genome shotgun (WGS) entry which is preliminary data.</text>
</comment>
<feature type="transmembrane region" description="Helical" evidence="5">
    <location>
        <begin position="236"/>
        <end position="252"/>
    </location>
</feature>
<evidence type="ECO:0000256" key="5">
    <source>
        <dbReference type="SAM" id="Phobius"/>
    </source>
</evidence>
<evidence type="ECO:0000256" key="1">
    <source>
        <dbReference type="ARBA" id="ARBA00004141"/>
    </source>
</evidence>
<gene>
    <name evidence="9" type="ORF">DZ860_12260</name>
</gene>
<reference evidence="9 10" key="1">
    <citation type="submission" date="2018-08" db="EMBL/GenBank/DDBJ databases">
        <title>Vibrio isolated from the Eastern China Marginal Seas.</title>
        <authorList>
            <person name="Li Y."/>
        </authorList>
    </citation>
    <scope>NUCLEOTIDE SEQUENCE [LARGE SCALE GENOMIC DNA]</scope>
    <source>
        <strain evidence="9 10">BEI233</strain>
    </source>
</reference>
<keyword evidence="9" id="KW-0436">Ligase</keyword>
<name>A0A3A6R3N9_9VIBR</name>
<evidence type="ECO:0000259" key="6">
    <source>
        <dbReference type="Pfam" id="PF04932"/>
    </source>
</evidence>
<feature type="transmembrane region" description="Helical" evidence="5">
    <location>
        <begin position="20"/>
        <end position="40"/>
    </location>
</feature>
<evidence type="ECO:0000256" key="4">
    <source>
        <dbReference type="ARBA" id="ARBA00023136"/>
    </source>
</evidence>
<dbReference type="Pfam" id="PF11846">
    <property type="entry name" value="Wzy_C_2"/>
    <property type="match status" value="1"/>
</dbReference>
<dbReference type="InterPro" id="IPR051533">
    <property type="entry name" value="WaaL-like"/>
</dbReference>
<comment type="subcellular location">
    <subcellularLocation>
        <location evidence="1">Membrane</location>
        <topology evidence="1">Multi-pass membrane protein</topology>
    </subcellularLocation>
</comment>